<reference evidence="2 3" key="1">
    <citation type="submission" date="2016-08" db="EMBL/GenBank/DDBJ databases">
        <title>Complete genome sequence of Bacillus muralis G25-68, a strain with toxicity to nematodes.</title>
        <authorList>
            <person name="Zheng Z."/>
        </authorList>
    </citation>
    <scope>NUCLEOTIDE SEQUENCE [LARGE SCALE GENOMIC DNA]</scope>
    <source>
        <strain evidence="2 3">G25-68</strain>
    </source>
</reference>
<gene>
    <name evidence="2" type="ORF">ABE28_011815</name>
</gene>
<keyword evidence="1" id="KW-0812">Transmembrane</keyword>
<protein>
    <submittedName>
        <fullName evidence="2">Uncharacterized protein</fullName>
    </submittedName>
</protein>
<sequence length="77" mass="9197">MEEGRKQEDFLKSSHFVFTKWLIDQYIVYIILLWLNNFTALSIKQIHTREVRISFTIKSEILALFLQWLVGYESPGC</sequence>
<accession>A0A1B3XP92</accession>
<organism evidence="2 3">
    <name type="scientific">Peribacillus muralis</name>
    <dbReference type="NCBI Taxonomy" id="264697"/>
    <lineage>
        <taxon>Bacteria</taxon>
        <taxon>Bacillati</taxon>
        <taxon>Bacillota</taxon>
        <taxon>Bacilli</taxon>
        <taxon>Bacillales</taxon>
        <taxon>Bacillaceae</taxon>
        <taxon>Peribacillus</taxon>
    </lineage>
</organism>
<evidence type="ECO:0000256" key="1">
    <source>
        <dbReference type="SAM" id="Phobius"/>
    </source>
</evidence>
<proteinExistence type="predicted"/>
<keyword evidence="1" id="KW-0472">Membrane</keyword>
<feature type="transmembrane region" description="Helical" evidence="1">
    <location>
        <begin position="26"/>
        <end position="43"/>
    </location>
</feature>
<evidence type="ECO:0000313" key="2">
    <source>
        <dbReference type="EMBL" id="AOH55038.1"/>
    </source>
</evidence>
<dbReference type="Proteomes" id="UP000077926">
    <property type="component" value="Chromosome"/>
</dbReference>
<dbReference type="EMBL" id="CP017080">
    <property type="protein sequence ID" value="AOH55038.1"/>
    <property type="molecule type" value="Genomic_DNA"/>
</dbReference>
<keyword evidence="1" id="KW-1133">Transmembrane helix</keyword>
<dbReference type="AlphaFoldDB" id="A0A1B3XP92"/>
<dbReference type="STRING" id="264697.ABE28_011815"/>
<dbReference type="KEGG" id="bmur:ABE28_011815"/>
<evidence type="ECO:0000313" key="3">
    <source>
        <dbReference type="Proteomes" id="UP000077926"/>
    </source>
</evidence>
<name>A0A1B3XP92_9BACI</name>
<keyword evidence="3" id="KW-1185">Reference proteome</keyword>